<dbReference type="AlphaFoldDB" id="A0A1R2BKJ4"/>
<comment type="caution">
    <text evidence="1">The sequence shown here is derived from an EMBL/GenBank/DDBJ whole genome shotgun (WGS) entry which is preliminary data.</text>
</comment>
<protein>
    <submittedName>
        <fullName evidence="1">Uncharacterized protein</fullName>
    </submittedName>
</protein>
<evidence type="ECO:0000313" key="1">
    <source>
        <dbReference type="EMBL" id="OMJ77293.1"/>
    </source>
</evidence>
<organism evidence="1 2">
    <name type="scientific">Stentor coeruleus</name>
    <dbReference type="NCBI Taxonomy" id="5963"/>
    <lineage>
        <taxon>Eukaryota</taxon>
        <taxon>Sar</taxon>
        <taxon>Alveolata</taxon>
        <taxon>Ciliophora</taxon>
        <taxon>Postciliodesmatophora</taxon>
        <taxon>Heterotrichea</taxon>
        <taxon>Heterotrichida</taxon>
        <taxon>Stentoridae</taxon>
        <taxon>Stentor</taxon>
    </lineage>
</organism>
<proteinExistence type="predicted"/>
<dbReference type="EMBL" id="MPUH01000583">
    <property type="protein sequence ID" value="OMJ77293.1"/>
    <property type="molecule type" value="Genomic_DNA"/>
</dbReference>
<reference evidence="1 2" key="1">
    <citation type="submission" date="2016-11" db="EMBL/GenBank/DDBJ databases">
        <title>The macronuclear genome of Stentor coeruleus: a giant cell with tiny introns.</title>
        <authorList>
            <person name="Slabodnick M."/>
            <person name="Ruby J.G."/>
            <person name="Reiff S.B."/>
            <person name="Swart E.C."/>
            <person name="Gosai S."/>
            <person name="Prabakaran S."/>
            <person name="Witkowska E."/>
            <person name="Larue G.E."/>
            <person name="Fisher S."/>
            <person name="Freeman R.M."/>
            <person name="Gunawardena J."/>
            <person name="Chu W."/>
            <person name="Stover N.A."/>
            <person name="Gregory B.D."/>
            <person name="Nowacki M."/>
            <person name="Derisi J."/>
            <person name="Roy S.W."/>
            <person name="Marshall W.F."/>
            <person name="Sood P."/>
        </authorList>
    </citation>
    <scope>NUCLEOTIDE SEQUENCE [LARGE SCALE GENOMIC DNA]</scope>
    <source>
        <strain evidence="1">WM001</strain>
    </source>
</reference>
<dbReference type="Proteomes" id="UP000187209">
    <property type="component" value="Unassembled WGS sequence"/>
</dbReference>
<name>A0A1R2BKJ4_9CILI</name>
<accession>A0A1R2BKJ4</accession>
<gene>
    <name evidence="1" type="ORF">SteCoe_23162</name>
</gene>
<sequence>MKLSLDLKSPLICKAFTPKATTSILSVHKKHHDFNDYIPHNFSGSNEILIASKKLATIHRHLLSSKPRRYKSREIHIEKVLETFDFSDKDSDIEFLEPKLEIIIPSSDMKHKDDIKEQELKNSVCNTLSKNTGKKDKAKPMTSFKRYNVEILKNRTERNMPFVVRNFDTFARGSYSKDNMKKYDFSSLRIQGIVNK</sequence>
<keyword evidence="2" id="KW-1185">Reference proteome</keyword>
<evidence type="ECO:0000313" key="2">
    <source>
        <dbReference type="Proteomes" id="UP000187209"/>
    </source>
</evidence>